<sequence>MSAIRNRRSLLLVVLGILVVLGVMFLVGSLLGDDTSIDPQNGDVVTSFVR</sequence>
<accession>A0ABP8X0I6</accession>
<organism evidence="1 2">
    <name type="scientific">Nocardioides conyzicola</name>
    <dbReference type="NCBI Taxonomy" id="1651781"/>
    <lineage>
        <taxon>Bacteria</taxon>
        <taxon>Bacillati</taxon>
        <taxon>Actinomycetota</taxon>
        <taxon>Actinomycetes</taxon>
        <taxon>Propionibacteriales</taxon>
        <taxon>Nocardioidaceae</taxon>
        <taxon>Nocardioides</taxon>
    </lineage>
</organism>
<dbReference type="EMBL" id="BAABKM010000002">
    <property type="protein sequence ID" value="GAA4696649.1"/>
    <property type="molecule type" value="Genomic_DNA"/>
</dbReference>
<dbReference type="Proteomes" id="UP001499974">
    <property type="component" value="Unassembled WGS sequence"/>
</dbReference>
<evidence type="ECO:0000313" key="1">
    <source>
        <dbReference type="EMBL" id="GAA4696649.1"/>
    </source>
</evidence>
<dbReference type="RefSeq" id="WP_345519919.1">
    <property type="nucleotide sequence ID" value="NZ_BAABKM010000002.1"/>
</dbReference>
<evidence type="ECO:0000313" key="2">
    <source>
        <dbReference type="Proteomes" id="UP001499974"/>
    </source>
</evidence>
<reference evidence="2" key="1">
    <citation type="journal article" date="2019" name="Int. J. Syst. Evol. Microbiol.">
        <title>The Global Catalogue of Microorganisms (GCM) 10K type strain sequencing project: providing services to taxonomists for standard genome sequencing and annotation.</title>
        <authorList>
            <consortium name="The Broad Institute Genomics Platform"/>
            <consortium name="The Broad Institute Genome Sequencing Center for Infectious Disease"/>
            <person name="Wu L."/>
            <person name="Ma J."/>
        </authorList>
    </citation>
    <scope>NUCLEOTIDE SEQUENCE [LARGE SCALE GENOMIC DNA]</scope>
    <source>
        <strain evidence="2">JCM 18531</strain>
    </source>
</reference>
<comment type="caution">
    <text evidence="1">The sequence shown here is derived from an EMBL/GenBank/DDBJ whole genome shotgun (WGS) entry which is preliminary data.</text>
</comment>
<gene>
    <name evidence="1" type="ORF">GCM10023349_10270</name>
</gene>
<keyword evidence="2" id="KW-1185">Reference proteome</keyword>
<name>A0ABP8X0I6_9ACTN</name>
<protein>
    <submittedName>
        <fullName evidence="1">Uncharacterized protein</fullName>
    </submittedName>
</protein>
<proteinExistence type="predicted"/>